<evidence type="ECO:0000256" key="10">
    <source>
        <dbReference type="SAM" id="Phobius"/>
    </source>
</evidence>
<dbReference type="SFLD" id="SFLDG00002">
    <property type="entry name" value="C1.7:_P-type_atpase_like"/>
    <property type="match status" value="1"/>
</dbReference>
<dbReference type="EMBL" id="JBHTON010000003">
    <property type="protein sequence ID" value="MFD1483890.1"/>
    <property type="molecule type" value="Genomic_DNA"/>
</dbReference>
<dbReference type="InterPro" id="IPR018303">
    <property type="entry name" value="ATPase_P-typ_P_site"/>
</dbReference>
<dbReference type="SFLD" id="SFLDS00003">
    <property type="entry name" value="Haloacid_Dehalogenase"/>
    <property type="match status" value="1"/>
</dbReference>
<feature type="transmembrane region" description="Helical" evidence="10">
    <location>
        <begin position="59"/>
        <end position="80"/>
    </location>
</feature>
<dbReference type="InterPro" id="IPR023214">
    <property type="entry name" value="HAD_sf"/>
</dbReference>
<feature type="transmembrane region" description="Helical" evidence="10">
    <location>
        <begin position="86"/>
        <end position="103"/>
    </location>
</feature>
<comment type="caution">
    <text evidence="12">The sequence shown here is derived from an EMBL/GenBank/DDBJ whole genome shotgun (WGS) entry which is preliminary data.</text>
</comment>
<proteinExistence type="inferred from homology"/>
<dbReference type="SFLD" id="SFLDF00027">
    <property type="entry name" value="p-type_atpase"/>
    <property type="match status" value="1"/>
</dbReference>
<feature type="domain" description="Cation-transporting P-type ATPase N-terminal" evidence="11">
    <location>
        <begin position="10"/>
        <end position="83"/>
    </location>
</feature>
<dbReference type="Pfam" id="PF00122">
    <property type="entry name" value="E1-E2_ATPase"/>
    <property type="match status" value="1"/>
</dbReference>
<evidence type="ECO:0000256" key="5">
    <source>
        <dbReference type="ARBA" id="ARBA00022741"/>
    </source>
</evidence>
<dbReference type="RefSeq" id="WP_125748917.1">
    <property type="nucleotide sequence ID" value="NZ_JBHTON010000003.1"/>
</dbReference>
<accession>A0ABW4E1X0</accession>
<dbReference type="InterPro" id="IPR023298">
    <property type="entry name" value="ATPase_P-typ_TM_dom_sf"/>
</dbReference>
<sequence>MNATEEKRAQFAQATQAQVLAQLKTSATGLSQDDAAQRLNQYGPNTITKGQEGSQLKVFLKNFASLMAILLWVSGLIAILSGTLELGIAIWLVNIINGCFSFWQEHQAKKATDSLMAMLPTFTQVYRDGKVQQIDATQLVPGDVFTLQAGNAVPVDARLLEATSMQVDQSALTGESVPESKNVKYDPGEGEFAESNLIYAGTTVGAGTGLAVCFASGMNTEFGQIATLTQQQVKVDSPLTKELNRLTKQISMIAIGIGIAFFVAAIFFVHYPIAKSFIFALGMIVAFIPEGLLPTVTLSLAHGVQRMAKRHALVKDLNSVETLGETTVICSDKTGTLTQNQMTVNHIWLLNHTYELTGQGYVNNGHIELDDQTVDFHSDPDLDRLLRVAALNNDTKVQQDPETHKPKLLGTPTEAALIIMAEKAGFDLAKAAKETPRLKEFPFDSDRKRMCTIHQHDANTLSACVKGSLSDLLPQCDTIQVAGAIRRLTPDDIDKINAANRKFAAQGLRSLAIAYRQLPGDSDLDSLTIENTETQLTFLGLTVMADPPRPEIYQAVQECHDANIKIIMVTGDSTLTAKSIAVKIGLTSDQARVVTGTELDAMSEAQLQEALRGEIIFARVAPEQKYKIVSTLQKNGEIVASTGDGVNDAPALKKADIGVAMGVTGTDVAKDAADMILTDDNFASIVSAIEEGRTVYANLQKFLTYILTSNVPEAIPSVLFLFSRGLIPLPMTVMQILTVDLGTDMLPALGLGSEQAEPGIMHQPPRARDAHLLNKQVVWKAFAWYGMLASAISTFAYFFVNWQNGWPDVALFASGNGYARATTMVLGAIVFFQIANALNCRTQSASVFKTGIFSNIRIWYGIIFEVILLAILTLVPFLQGLFNTTALAWQDWVFLAIIPIPVFLIEELRKSWLRRRQQA</sequence>
<protein>
    <submittedName>
        <fullName evidence="12">Cation-translocating P-type ATPase</fullName>
    </submittedName>
</protein>
<dbReference type="SUPFAM" id="SSF81665">
    <property type="entry name" value="Calcium ATPase, transmembrane domain M"/>
    <property type="match status" value="1"/>
</dbReference>
<dbReference type="Gene3D" id="3.40.50.1000">
    <property type="entry name" value="HAD superfamily/HAD-like"/>
    <property type="match status" value="1"/>
</dbReference>
<feature type="transmembrane region" description="Helical" evidence="10">
    <location>
        <begin position="858"/>
        <end position="881"/>
    </location>
</feature>
<keyword evidence="13" id="KW-1185">Reference proteome</keyword>
<keyword evidence="4 10" id="KW-0812">Transmembrane</keyword>
<comment type="similarity">
    <text evidence="2">Belongs to the cation transport ATPase (P-type) (TC 3.A.3) family. Type IIA subfamily.</text>
</comment>
<evidence type="ECO:0000256" key="1">
    <source>
        <dbReference type="ARBA" id="ARBA00004651"/>
    </source>
</evidence>
<dbReference type="InterPro" id="IPR008250">
    <property type="entry name" value="ATPase_P-typ_transduc_dom_A_sf"/>
</dbReference>
<dbReference type="Pfam" id="PF00690">
    <property type="entry name" value="Cation_ATPase_N"/>
    <property type="match status" value="1"/>
</dbReference>
<dbReference type="PANTHER" id="PTHR43294:SF21">
    <property type="entry name" value="CATION TRANSPORTING ATPASE"/>
    <property type="match status" value="1"/>
</dbReference>
<dbReference type="NCBIfam" id="TIGR01494">
    <property type="entry name" value="ATPase_P-type"/>
    <property type="match status" value="2"/>
</dbReference>
<dbReference type="SUPFAM" id="SSF81653">
    <property type="entry name" value="Calcium ATPase, transduction domain A"/>
    <property type="match status" value="1"/>
</dbReference>
<evidence type="ECO:0000259" key="11">
    <source>
        <dbReference type="SMART" id="SM00831"/>
    </source>
</evidence>
<feature type="transmembrane region" description="Helical" evidence="10">
    <location>
        <begin position="250"/>
        <end position="271"/>
    </location>
</feature>
<keyword evidence="7" id="KW-1278">Translocase</keyword>
<evidence type="ECO:0000256" key="6">
    <source>
        <dbReference type="ARBA" id="ARBA00022840"/>
    </source>
</evidence>
<dbReference type="Pfam" id="PF13246">
    <property type="entry name" value="Cation_ATPase"/>
    <property type="match status" value="1"/>
</dbReference>
<comment type="subcellular location">
    <subcellularLocation>
        <location evidence="1">Cell membrane</location>
        <topology evidence="1">Multi-pass membrane protein</topology>
    </subcellularLocation>
</comment>
<dbReference type="PRINTS" id="PR00120">
    <property type="entry name" value="HATPASE"/>
</dbReference>
<evidence type="ECO:0000256" key="8">
    <source>
        <dbReference type="ARBA" id="ARBA00022989"/>
    </source>
</evidence>
<dbReference type="Gene3D" id="1.20.1110.10">
    <property type="entry name" value="Calcium-transporting ATPase, transmembrane domain"/>
    <property type="match status" value="1"/>
</dbReference>
<dbReference type="Gene3D" id="3.40.1110.10">
    <property type="entry name" value="Calcium-transporting ATPase, cytoplasmic domain N"/>
    <property type="match status" value="1"/>
</dbReference>
<feature type="transmembrane region" description="Helical" evidence="10">
    <location>
        <begin position="818"/>
        <end position="838"/>
    </location>
</feature>
<dbReference type="PRINTS" id="PR00119">
    <property type="entry name" value="CATATPASE"/>
</dbReference>
<name>A0ABW4E1X0_9LACO</name>
<dbReference type="SMART" id="SM00831">
    <property type="entry name" value="Cation_ATPase_N"/>
    <property type="match status" value="1"/>
</dbReference>
<dbReference type="PANTHER" id="PTHR43294">
    <property type="entry name" value="SODIUM/POTASSIUM-TRANSPORTING ATPASE SUBUNIT ALPHA"/>
    <property type="match status" value="1"/>
</dbReference>
<evidence type="ECO:0000256" key="3">
    <source>
        <dbReference type="ARBA" id="ARBA00022475"/>
    </source>
</evidence>
<evidence type="ECO:0000256" key="2">
    <source>
        <dbReference type="ARBA" id="ARBA00005675"/>
    </source>
</evidence>
<dbReference type="SUPFAM" id="SSF81660">
    <property type="entry name" value="Metal cation-transporting ATPase, ATP-binding domain N"/>
    <property type="match status" value="1"/>
</dbReference>
<evidence type="ECO:0000256" key="7">
    <source>
        <dbReference type="ARBA" id="ARBA00022967"/>
    </source>
</evidence>
<dbReference type="InterPro" id="IPR001757">
    <property type="entry name" value="P_typ_ATPase"/>
</dbReference>
<evidence type="ECO:0000256" key="4">
    <source>
        <dbReference type="ARBA" id="ARBA00022692"/>
    </source>
</evidence>
<dbReference type="InterPro" id="IPR059000">
    <property type="entry name" value="ATPase_P-type_domA"/>
</dbReference>
<dbReference type="InterPro" id="IPR023299">
    <property type="entry name" value="ATPase_P-typ_cyto_dom_N"/>
</dbReference>
<dbReference type="InterPro" id="IPR050510">
    <property type="entry name" value="Cation_transp_ATPase_P-type"/>
</dbReference>
<dbReference type="PROSITE" id="PS00154">
    <property type="entry name" value="ATPASE_E1_E2"/>
    <property type="match status" value="1"/>
</dbReference>
<dbReference type="InterPro" id="IPR044492">
    <property type="entry name" value="P_typ_ATPase_HD_dom"/>
</dbReference>
<evidence type="ECO:0000313" key="13">
    <source>
        <dbReference type="Proteomes" id="UP001597252"/>
    </source>
</evidence>
<dbReference type="InterPro" id="IPR004014">
    <property type="entry name" value="ATPase_P-typ_cation-transptr_N"/>
</dbReference>
<gene>
    <name evidence="12" type="ORF">ACFQ5J_01330</name>
</gene>
<feature type="transmembrane region" description="Helical" evidence="10">
    <location>
        <begin position="277"/>
        <end position="301"/>
    </location>
</feature>
<organism evidence="12 13">
    <name type="scientific">Lacticaseibacillus baoqingensis</name>
    <dbReference type="NCBI Taxonomy" id="2486013"/>
    <lineage>
        <taxon>Bacteria</taxon>
        <taxon>Bacillati</taxon>
        <taxon>Bacillota</taxon>
        <taxon>Bacilli</taxon>
        <taxon>Lactobacillales</taxon>
        <taxon>Lactobacillaceae</taxon>
        <taxon>Lacticaseibacillus</taxon>
    </lineage>
</organism>
<dbReference type="Gene3D" id="2.70.150.10">
    <property type="entry name" value="Calcium-transporting ATPase, cytoplasmic transduction domain A"/>
    <property type="match status" value="1"/>
</dbReference>
<reference evidence="13" key="1">
    <citation type="journal article" date="2019" name="Int. J. Syst. Evol. Microbiol.">
        <title>The Global Catalogue of Microorganisms (GCM) 10K type strain sequencing project: providing services to taxonomists for standard genome sequencing and annotation.</title>
        <authorList>
            <consortium name="The Broad Institute Genomics Platform"/>
            <consortium name="The Broad Institute Genome Sequencing Center for Infectious Disease"/>
            <person name="Wu L."/>
            <person name="Ma J."/>
        </authorList>
    </citation>
    <scope>NUCLEOTIDE SEQUENCE [LARGE SCALE GENOMIC DNA]</scope>
    <source>
        <strain evidence="13">CCM 8903</strain>
    </source>
</reference>
<evidence type="ECO:0000313" key="12">
    <source>
        <dbReference type="EMBL" id="MFD1483890.1"/>
    </source>
</evidence>
<dbReference type="Proteomes" id="UP001597252">
    <property type="component" value="Unassembled WGS sequence"/>
</dbReference>
<feature type="transmembrane region" description="Helical" evidence="10">
    <location>
        <begin position="777"/>
        <end position="798"/>
    </location>
</feature>
<dbReference type="InterPro" id="IPR036412">
    <property type="entry name" value="HAD-like_sf"/>
</dbReference>
<dbReference type="SUPFAM" id="SSF56784">
    <property type="entry name" value="HAD-like"/>
    <property type="match status" value="1"/>
</dbReference>
<evidence type="ECO:0000256" key="9">
    <source>
        <dbReference type="ARBA" id="ARBA00023136"/>
    </source>
</evidence>
<dbReference type="Pfam" id="PF08282">
    <property type="entry name" value="Hydrolase_3"/>
    <property type="match status" value="1"/>
</dbReference>
<dbReference type="Pfam" id="PF00689">
    <property type="entry name" value="Cation_ATPase_C"/>
    <property type="match status" value="1"/>
</dbReference>
<feature type="transmembrane region" description="Helical" evidence="10">
    <location>
        <begin position="887"/>
        <end position="905"/>
    </location>
</feature>
<keyword evidence="6" id="KW-0067">ATP-binding</keyword>
<dbReference type="InterPro" id="IPR006068">
    <property type="entry name" value="ATPase_P-typ_cation-transptr_C"/>
</dbReference>
<keyword evidence="8 10" id="KW-1133">Transmembrane helix</keyword>
<keyword evidence="9 10" id="KW-0472">Membrane</keyword>
<keyword evidence="5" id="KW-0547">Nucleotide-binding</keyword>
<keyword evidence="3" id="KW-1003">Cell membrane</keyword>